<dbReference type="EMBL" id="FNDT01000002">
    <property type="protein sequence ID" value="SDH75099.1"/>
    <property type="molecule type" value="Genomic_DNA"/>
</dbReference>
<evidence type="ECO:0000259" key="1">
    <source>
        <dbReference type="Pfam" id="PF00561"/>
    </source>
</evidence>
<dbReference type="Proteomes" id="UP000199258">
    <property type="component" value="Unassembled WGS sequence"/>
</dbReference>
<dbReference type="PANTHER" id="PTHR12277">
    <property type="entry name" value="ALPHA/BETA HYDROLASE DOMAIN-CONTAINING PROTEIN"/>
    <property type="match status" value="1"/>
</dbReference>
<sequence>MRLPVARVGQNRAMPLSSPPAAADRQAWLHWAVLGLGAGAAVSSVVAGATSALAAHFAKQVVTPRKRDENLQILAVVQALGGLEVILPANEDTTVEGTYSLYFDEGRGHARIGAIKSFVPREGTVQREVEAVYAGDIRSAVRGWWSGAVYPAPSALGFADEPVDVPIAGGIAPAWLVRAETPASTWAIMVHGRGVQRSEGLRAVHTARELGMTSLLVSYRNDGEAPFAPDGRYGLGMTEWRDIEAAMEYAFSHGAQDVVLFGWSMGGAICLQAADISRYRSRIRALVLDGPVIDWMDVLTHQAELNRIPAPAGRLGQWLISNRFGRVVTGLSTPVDLKSMDWVSRADQVTVPTLILHSEDDEFVPVGPSAELAERNPAFVTFERFHRARHTKEWNVDPDRWHSVTADWLRNQVFDRTEPKRTLSGP</sequence>
<proteinExistence type="predicted"/>
<dbReference type="PANTHER" id="PTHR12277:SF79">
    <property type="entry name" value="XAA-PRO DIPEPTIDYL-PEPTIDASE-RELATED"/>
    <property type="match status" value="1"/>
</dbReference>
<evidence type="ECO:0000313" key="3">
    <source>
        <dbReference type="Proteomes" id="UP000199258"/>
    </source>
</evidence>
<feature type="domain" description="AB hydrolase-1" evidence="1">
    <location>
        <begin position="253"/>
        <end position="301"/>
    </location>
</feature>
<dbReference type="Pfam" id="PF00561">
    <property type="entry name" value="Abhydrolase_1"/>
    <property type="match status" value="1"/>
</dbReference>
<dbReference type="Gene3D" id="3.40.50.1820">
    <property type="entry name" value="alpha/beta hydrolase"/>
    <property type="match status" value="1"/>
</dbReference>
<keyword evidence="3" id="KW-1185">Reference proteome</keyword>
<dbReference type="GO" id="GO:0016787">
    <property type="term" value="F:hydrolase activity"/>
    <property type="evidence" value="ECO:0007669"/>
    <property type="project" value="UniProtKB-KW"/>
</dbReference>
<accession>A0A1G8EZD4</accession>
<dbReference type="InterPro" id="IPR000073">
    <property type="entry name" value="AB_hydrolase_1"/>
</dbReference>
<protein>
    <submittedName>
        <fullName evidence="2">Alpha/beta hydrolase family protein</fullName>
    </submittedName>
</protein>
<evidence type="ECO:0000313" key="2">
    <source>
        <dbReference type="EMBL" id="SDH75099.1"/>
    </source>
</evidence>
<organism evidence="2 3">
    <name type="scientific">Arthrobacter subterraneus</name>
    <dbReference type="NCBI Taxonomy" id="335973"/>
    <lineage>
        <taxon>Bacteria</taxon>
        <taxon>Bacillati</taxon>
        <taxon>Actinomycetota</taxon>
        <taxon>Actinomycetes</taxon>
        <taxon>Micrococcales</taxon>
        <taxon>Micrococcaceae</taxon>
        <taxon>Arthrobacter</taxon>
    </lineage>
</organism>
<dbReference type="InterPro" id="IPR029058">
    <property type="entry name" value="AB_hydrolase_fold"/>
</dbReference>
<dbReference type="AlphaFoldDB" id="A0A1G8EZD4"/>
<gene>
    <name evidence="2" type="ORF">SAMN04488693_102303</name>
</gene>
<dbReference type="SUPFAM" id="SSF53474">
    <property type="entry name" value="alpha/beta-Hydrolases"/>
    <property type="match status" value="1"/>
</dbReference>
<dbReference type="STRING" id="335973.SAMN04488693_102303"/>
<reference evidence="2 3" key="1">
    <citation type="submission" date="2016-10" db="EMBL/GenBank/DDBJ databases">
        <authorList>
            <person name="de Groot N.N."/>
        </authorList>
    </citation>
    <scope>NUCLEOTIDE SEQUENCE [LARGE SCALE GENOMIC DNA]</scope>
    <source>
        <strain evidence="2 3">NP_1H</strain>
    </source>
</reference>
<name>A0A1G8EZD4_9MICC</name>
<keyword evidence="2" id="KW-0378">Hydrolase</keyword>